<dbReference type="GO" id="GO:0032259">
    <property type="term" value="P:methylation"/>
    <property type="evidence" value="ECO:0007669"/>
    <property type="project" value="InterPro"/>
</dbReference>
<dbReference type="AlphaFoldDB" id="A0A448ZLP8"/>
<dbReference type="GO" id="GO:0003676">
    <property type="term" value="F:nucleic acid binding"/>
    <property type="evidence" value="ECO:0007669"/>
    <property type="project" value="InterPro"/>
</dbReference>
<feature type="compositionally biased region" description="Low complexity" evidence="1">
    <location>
        <begin position="349"/>
        <end position="367"/>
    </location>
</feature>
<evidence type="ECO:0000313" key="3">
    <source>
        <dbReference type="Proteomes" id="UP000291116"/>
    </source>
</evidence>
<sequence>MDYQNSNRSDQEKSKKKKRDKKKKKRTKKDGEWPNGQEANLRDPARGVAGAATPVPLEASAQKPAPELQPPGSHPFPVDDSDHCETPLQAYKDLEAVLDRLLWIDDGSNQRKKKRPRSELTIYDPYYCDGGVKTKLASMGFTNVINRNRDFYRDIESGEIPDYDVLVTNPPYSGMHMERILDFCRQQSECQPNKKKKKCFFLLLPHFVYTKDYYQRALSSNLIENSKTNPFFYFLVPEIRYAYIPPAWVAERSGASKALVKGKETTAPFPSFWYCHGPSTSIQQQQIHHHDEAWLRETFGPSGSFRSKHGPSRLRYARVAEDIPRDFKGEFDATKKRPNPRARKRQRQKQYQQARSLPSPAAKAQQQPKKKKKRRY</sequence>
<dbReference type="InterPro" id="IPR002052">
    <property type="entry name" value="DNA_methylase_N6_adenine_CS"/>
</dbReference>
<accession>A0A448ZLP8</accession>
<feature type="region of interest" description="Disordered" evidence="1">
    <location>
        <begin position="327"/>
        <end position="376"/>
    </location>
</feature>
<evidence type="ECO:0000313" key="2">
    <source>
        <dbReference type="EMBL" id="VEU42935.1"/>
    </source>
</evidence>
<dbReference type="Proteomes" id="UP000291116">
    <property type="component" value="Unassembled WGS sequence"/>
</dbReference>
<keyword evidence="3" id="KW-1185">Reference proteome</keyword>
<dbReference type="PANTHER" id="PTHR39444:SF3">
    <property type="entry name" value="SITE-SPECIFIC DNA-METHYLTRANSFERASE (ADENINE-SPECIFIC)"/>
    <property type="match status" value="1"/>
</dbReference>
<dbReference type="PANTHER" id="PTHR39444">
    <property type="entry name" value="SITE-SPECIFIC DNA-METHYLTRANSFERASE (ADENINE-SPECIFIC)"/>
    <property type="match status" value="1"/>
</dbReference>
<dbReference type="GO" id="GO:0008168">
    <property type="term" value="F:methyltransferase activity"/>
    <property type="evidence" value="ECO:0007669"/>
    <property type="project" value="InterPro"/>
</dbReference>
<evidence type="ECO:0000256" key="1">
    <source>
        <dbReference type="SAM" id="MobiDB-lite"/>
    </source>
</evidence>
<organism evidence="2 3">
    <name type="scientific">Pseudo-nitzschia multistriata</name>
    <dbReference type="NCBI Taxonomy" id="183589"/>
    <lineage>
        <taxon>Eukaryota</taxon>
        <taxon>Sar</taxon>
        <taxon>Stramenopiles</taxon>
        <taxon>Ochrophyta</taxon>
        <taxon>Bacillariophyta</taxon>
        <taxon>Bacillariophyceae</taxon>
        <taxon>Bacillariophycidae</taxon>
        <taxon>Bacillariales</taxon>
        <taxon>Bacillariaceae</taxon>
        <taxon>Pseudo-nitzschia</taxon>
    </lineage>
</organism>
<proteinExistence type="predicted"/>
<gene>
    <name evidence="2" type="ORF">PSNMU_V1.4_AUG-EV-PASAV3_0099340</name>
</gene>
<protein>
    <submittedName>
        <fullName evidence="2">Uncharacterized protein</fullName>
    </submittedName>
</protein>
<dbReference type="OrthoDB" id="203687at2759"/>
<dbReference type="EMBL" id="CAACVS010000499">
    <property type="protein sequence ID" value="VEU42935.1"/>
    <property type="molecule type" value="Genomic_DNA"/>
</dbReference>
<name>A0A448ZLP8_9STRA</name>
<feature type="region of interest" description="Disordered" evidence="1">
    <location>
        <begin position="1"/>
        <end position="84"/>
    </location>
</feature>
<feature type="compositionally biased region" description="Basic residues" evidence="1">
    <location>
        <begin position="14"/>
        <end position="28"/>
    </location>
</feature>
<dbReference type="PROSITE" id="PS00092">
    <property type="entry name" value="N6_MTASE"/>
    <property type="match status" value="1"/>
</dbReference>
<feature type="compositionally biased region" description="Basic residues" evidence="1">
    <location>
        <begin position="336"/>
        <end position="348"/>
    </location>
</feature>
<reference evidence="2 3" key="1">
    <citation type="submission" date="2019-01" db="EMBL/GenBank/DDBJ databases">
        <authorList>
            <person name="Ferrante I. M."/>
        </authorList>
    </citation>
    <scope>NUCLEOTIDE SEQUENCE [LARGE SCALE GENOMIC DNA]</scope>
    <source>
        <strain evidence="2 3">B856</strain>
    </source>
</reference>